<gene>
    <name evidence="1" type="ORF">LCGC14_2947430</name>
</gene>
<name>A0A0F9A7F6_9ZZZZ</name>
<accession>A0A0F9A7F6</accession>
<dbReference type="EMBL" id="LAZR01059290">
    <property type="protein sequence ID" value="KKK68101.1"/>
    <property type="molecule type" value="Genomic_DNA"/>
</dbReference>
<reference evidence="1" key="1">
    <citation type="journal article" date="2015" name="Nature">
        <title>Complex archaea that bridge the gap between prokaryotes and eukaryotes.</title>
        <authorList>
            <person name="Spang A."/>
            <person name="Saw J.H."/>
            <person name="Jorgensen S.L."/>
            <person name="Zaremba-Niedzwiedzka K."/>
            <person name="Martijn J."/>
            <person name="Lind A.E."/>
            <person name="van Eijk R."/>
            <person name="Schleper C."/>
            <person name="Guy L."/>
            <person name="Ettema T.J."/>
        </authorList>
    </citation>
    <scope>NUCLEOTIDE SEQUENCE</scope>
</reference>
<comment type="caution">
    <text evidence="1">The sequence shown here is derived from an EMBL/GenBank/DDBJ whole genome shotgun (WGS) entry which is preliminary data.</text>
</comment>
<protein>
    <submittedName>
        <fullName evidence="1">Uncharacterized protein</fullName>
    </submittedName>
</protein>
<organism evidence="1">
    <name type="scientific">marine sediment metagenome</name>
    <dbReference type="NCBI Taxonomy" id="412755"/>
    <lineage>
        <taxon>unclassified sequences</taxon>
        <taxon>metagenomes</taxon>
        <taxon>ecological metagenomes</taxon>
    </lineage>
</organism>
<evidence type="ECO:0000313" key="1">
    <source>
        <dbReference type="EMBL" id="KKK68101.1"/>
    </source>
</evidence>
<dbReference type="AlphaFoldDB" id="A0A0F9A7F6"/>
<proteinExistence type="predicted"/>
<sequence>MNSNFDEFGKAIVREIVPYIGNYPYHITGFKHNTANMYVVSLICKQCNEEINFHIMSSNEERDLKNPFRTGMGIAYVYFTNHYQHVEEEEP</sequence>